<evidence type="ECO:0000313" key="8">
    <source>
        <dbReference type="Proteomes" id="UP000332933"/>
    </source>
</evidence>
<dbReference type="InterPro" id="IPR038772">
    <property type="entry name" value="Sph/SMPD2-like"/>
</dbReference>
<gene>
    <name evidence="7" type="primary">Aste57867_4027</name>
    <name evidence="6" type="ORF">As57867_004016</name>
    <name evidence="7" type="ORF">ASTE57867_4027</name>
</gene>
<accession>A0A485KF87</accession>
<dbReference type="Gene3D" id="3.60.10.10">
    <property type="entry name" value="Endonuclease/exonuclease/phosphatase"/>
    <property type="match status" value="1"/>
</dbReference>
<dbReference type="EC" id="3.1.4.12" evidence="2"/>
<sequence>MAIVRVLSLNVFLRPPGIQESNGDHKELRLEYIKRKIIQYDVVLLQEMFVALSSRAASLIAHAHAHGLCYHAGSVYPSFFSPQLVDGGLLILSRFPICKAAVHRFSVGCGSDGLASKGVVFAQVQVVPNNPRALVNLFTTHTQAGIRKDATDIRWRQILELARFVRTHGHPEIPALVGGDFNLDARHDVDFVDDDAPAFSKCPESLLYKEVVRVLSDDGRVTVRDVQPGHGVTNANGHGVLCHTWPDEMVESVGKCIDYLFLLVGKQAVTILDAAVDRCEIKVDGGETPRPLPITHLSDHWGLTATLEFAFPHAQHALNYDHVAFEHASLWMLKATLLFLLLAGFVVAVAMTILMSVLF</sequence>
<proteinExistence type="inferred from homology"/>
<dbReference type="InterPro" id="IPR036691">
    <property type="entry name" value="Endo/exonu/phosph_ase_sf"/>
</dbReference>
<dbReference type="EMBL" id="VJMH01000858">
    <property type="protein sequence ID" value="KAF0714140.1"/>
    <property type="molecule type" value="Genomic_DNA"/>
</dbReference>
<keyword evidence="4" id="KW-0812">Transmembrane</keyword>
<reference evidence="7 8" key="1">
    <citation type="submission" date="2019-03" db="EMBL/GenBank/DDBJ databases">
        <authorList>
            <person name="Gaulin E."/>
            <person name="Dumas B."/>
        </authorList>
    </citation>
    <scope>NUCLEOTIDE SEQUENCE [LARGE SCALE GENOMIC DNA]</scope>
    <source>
        <strain evidence="7">CBS 568.67</strain>
    </source>
</reference>
<evidence type="ECO:0000313" key="6">
    <source>
        <dbReference type="EMBL" id="KAF0714140.1"/>
    </source>
</evidence>
<dbReference type="Proteomes" id="UP000332933">
    <property type="component" value="Unassembled WGS sequence"/>
</dbReference>
<reference evidence="6" key="2">
    <citation type="submission" date="2019-06" db="EMBL/GenBank/DDBJ databases">
        <title>Genomics analysis of Aphanomyces spp. identifies a new class of oomycete effector associated with host adaptation.</title>
        <authorList>
            <person name="Gaulin E."/>
        </authorList>
    </citation>
    <scope>NUCLEOTIDE SEQUENCE</scope>
    <source>
        <strain evidence="6">CBS 578.67</strain>
    </source>
</reference>
<evidence type="ECO:0000256" key="2">
    <source>
        <dbReference type="ARBA" id="ARBA00012369"/>
    </source>
</evidence>
<dbReference type="InterPro" id="IPR005135">
    <property type="entry name" value="Endo/exonuclease/phosphatase"/>
</dbReference>
<dbReference type="CDD" id="cd09078">
    <property type="entry name" value="nSMase"/>
    <property type="match status" value="1"/>
</dbReference>
<evidence type="ECO:0000259" key="5">
    <source>
        <dbReference type="Pfam" id="PF03372"/>
    </source>
</evidence>
<dbReference type="PANTHER" id="PTHR16320">
    <property type="entry name" value="SPHINGOMYELINASE FAMILY MEMBER"/>
    <property type="match status" value="1"/>
</dbReference>
<protein>
    <recommendedName>
        <fullName evidence="2">sphingomyelin phosphodiesterase</fullName>
        <ecNumber evidence="2">3.1.4.12</ecNumber>
    </recommendedName>
</protein>
<comment type="similarity">
    <text evidence="1">Belongs to the neutral sphingomyelinase family.</text>
</comment>
<dbReference type="GO" id="GO:0005737">
    <property type="term" value="C:cytoplasm"/>
    <property type="evidence" value="ECO:0007669"/>
    <property type="project" value="TreeGrafter"/>
</dbReference>
<evidence type="ECO:0000256" key="4">
    <source>
        <dbReference type="SAM" id="Phobius"/>
    </source>
</evidence>
<feature type="domain" description="Endonuclease/exonuclease/phosphatase" evidence="5">
    <location>
        <begin position="8"/>
        <end position="261"/>
    </location>
</feature>
<dbReference type="PANTHER" id="PTHR16320:SF1">
    <property type="entry name" value="SPHINGOMYELINASE DDB_G0288017"/>
    <property type="match status" value="1"/>
</dbReference>
<dbReference type="OrthoDB" id="40902at2759"/>
<feature type="transmembrane region" description="Helical" evidence="4">
    <location>
        <begin position="337"/>
        <end position="358"/>
    </location>
</feature>
<dbReference type="EMBL" id="CAADRA010000858">
    <property type="protein sequence ID" value="VFT81162.1"/>
    <property type="molecule type" value="Genomic_DNA"/>
</dbReference>
<dbReference type="GO" id="GO:0005576">
    <property type="term" value="C:extracellular region"/>
    <property type="evidence" value="ECO:0007669"/>
    <property type="project" value="InterPro"/>
</dbReference>
<organism evidence="7 8">
    <name type="scientific">Aphanomyces stellatus</name>
    <dbReference type="NCBI Taxonomy" id="120398"/>
    <lineage>
        <taxon>Eukaryota</taxon>
        <taxon>Sar</taxon>
        <taxon>Stramenopiles</taxon>
        <taxon>Oomycota</taxon>
        <taxon>Saprolegniomycetes</taxon>
        <taxon>Saprolegniales</taxon>
        <taxon>Verrucalvaceae</taxon>
        <taxon>Aphanomyces</taxon>
    </lineage>
</organism>
<keyword evidence="4" id="KW-0472">Membrane</keyword>
<dbReference type="SUPFAM" id="SSF56219">
    <property type="entry name" value="DNase I-like"/>
    <property type="match status" value="1"/>
</dbReference>
<evidence type="ECO:0000256" key="3">
    <source>
        <dbReference type="ARBA" id="ARBA00022801"/>
    </source>
</evidence>
<evidence type="ECO:0000256" key="1">
    <source>
        <dbReference type="ARBA" id="ARBA00006335"/>
    </source>
</evidence>
<evidence type="ECO:0000313" key="7">
    <source>
        <dbReference type="EMBL" id="VFT81162.1"/>
    </source>
</evidence>
<dbReference type="GO" id="GO:0004767">
    <property type="term" value="F:sphingomyelin phosphodiesterase activity"/>
    <property type="evidence" value="ECO:0007669"/>
    <property type="project" value="UniProtKB-EC"/>
</dbReference>
<dbReference type="InterPro" id="IPR017766">
    <property type="entry name" value="Sphingomyelinase/PLipase_C"/>
</dbReference>
<keyword evidence="3" id="KW-0378">Hydrolase</keyword>
<name>A0A485KF87_9STRA</name>
<keyword evidence="4" id="KW-1133">Transmembrane helix</keyword>
<dbReference type="Pfam" id="PF03372">
    <property type="entry name" value="Exo_endo_phos"/>
    <property type="match status" value="1"/>
</dbReference>
<dbReference type="AlphaFoldDB" id="A0A485KF87"/>
<keyword evidence="8" id="KW-1185">Reference proteome</keyword>